<keyword evidence="3" id="KW-0813">Transport</keyword>
<sequence length="484" mass="50903">MNQSKSVTPGRLPIAIAAFALSMAPAAVAQSAVQAAEAQVQSVAGSPGATQDSYKGSIVAGKSTGANIDITLDDAIQRGLKQNLGIILQSSAIKNANGQRLEQLQALLPTVSGAAAIEVQQISLAAFGLKFPGLAPIIGPFQTEDFRAYLTQNLVNVQALRDYMQSKHNFAASKLTAEDARDMVVLTVGNAYLLCIADQARIDAVKAEMATSKVSLDQATAAHDAGTSPKLDVLRAQVDYQNEQQSLISTTNQLAKDKLALARTIGLPLDQPFSLTDTAPYQALDNLDPDAAFAQAVKTRKDLAAAEEQLKAAKDGKASARATQYPVASFSGDFGDLGTTVGHSHSTYSATGKVEAPILQIAKTRGAEEVAAAKYDDAQAKLSDQVQQVNADIRNSILDVQSAAKLVEAAHSNVELAAEALSEAQQRFHAGVADSLPVSQAQSQTEQANDQYISALYQHNVAKLSLARALGVAQTSYKNYLGGK</sequence>
<dbReference type="InterPro" id="IPR051906">
    <property type="entry name" value="TolC-like"/>
</dbReference>
<evidence type="ECO:0000256" key="1">
    <source>
        <dbReference type="ARBA" id="ARBA00004442"/>
    </source>
</evidence>
<dbReference type="Pfam" id="PF02321">
    <property type="entry name" value="OEP"/>
    <property type="match status" value="2"/>
</dbReference>
<name>A0A1I6MH68_9BACT</name>
<keyword evidence="6" id="KW-0472">Membrane</keyword>
<dbReference type="GO" id="GO:1990281">
    <property type="term" value="C:efflux pump complex"/>
    <property type="evidence" value="ECO:0007669"/>
    <property type="project" value="TreeGrafter"/>
</dbReference>
<evidence type="ECO:0000256" key="4">
    <source>
        <dbReference type="ARBA" id="ARBA00022452"/>
    </source>
</evidence>
<dbReference type="GO" id="GO:0009279">
    <property type="term" value="C:cell outer membrane"/>
    <property type="evidence" value="ECO:0007669"/>
    <property type="project" value="UniProtKB-SubCell"/>
</dbReference>
<dbReference type="OrthoDB" id="106196at2"/>
<evidence type="ECO:0000256" key="8">
    <source>
        <dbReference type="SAM" id="Coils"/>
    </source>
</evidence>
<reference evidence="10 11" key="1">
    <citation type="submission" date="2016-10" db="EMBL/GenBank/DDBJ databases">
        <authorList>
            <person name="de Groot N.N."/>
        </authorList>
    </citation>
    <scope>NUCLEOTIDE SEQUENCE [LARGE SCALE GENOMIC DNA]</scope>
    <source>
        <strain evidence="10 11">DSM 21001</strain>
    </source>
</reference>
<keyword evidence="4" id="KW-1134">Transmembrane beta strand</keyword>
<organism evidence="10 11">
    <name type="scientific">Granulicella pectinivorans</name>
    <dbReference type="NCBI Taxonomy" id="474950"/>
    <lineage>
        <taxon>Bacteria</taxon>
        <taxon>Pseudomonadati</taxon>
        <taxon>Acidobacteriota</taxon>
        <taxon>Terriglobia</taxon>
        <taxon>Terriglobales</taxon>
        <taxon>Acidobacteriaceae</taxon>
        <taxon>Granulicella</taxon>
    </lineage>
</organism>
<dbReference type="GO" id="GO:0015562">
    <property type="term" value="F:efflux transmembrane transporter activity"/>
    <property type="evidence" value="ECO:0007669"/>
    <property type="project" value="InterPro"/>
</dbReference>
<dbReference type="Proteomes" id="UP000199024">
    <property type="component" value="Unassembled WGS sequence"/>
</dbReference>
<keyword evidence="9" id="KW-0732">Signal</keyword>
<feature type="coiled-coil region" evidence="8">
    <location>
        <begin position="296"/>
        <end position="323"/>
    </location>
</feature>
<keyword evidence="11" id="KW-1185">Reference proteome</keyword>
<dbReference type="PANTHER" id="PTHR30026:SF20">
    <property type="entry name" value="OUTER MEMBRANE PROTEIN TOLC"/>
    <property type="match status" value="1"/>
</dbReference>
<dbReference type="Gene3D" id="1.20.1600.10">
    <property type="entry name" value="Outer membrane efflux proteins (OEP)"/>
    <property type="match status" value="1"/>
</dbReference>
<evidence type="ECO:0000313" key="11">
    <source>
        <dbReference type="Proteomes" id="UP000199024"/>
    </source>
</evidence>
<evidence type="ECO:0000313" key="10">
    <source>
        <dbReference type="EMBL" id="SFS15044.1"/>
    </source>
</evidence>
<dbReference type="InterPro" id="IPR003423">
    <property type="entry name" value="OMP_efflux"/>
</dbReference>
<dbReference type="PANTHER" id="PTHR30026">
    <property type="entry name" value="OUTER MEMBRANE PROTEIN TOLC"/>
    <property type="match status" value="1"/>
</dbReference>
<feature type="signal peptide" evidence="9">
    <location>
        <begin position="1"/>
        <end position="29"/>
    </location>
</feature>
<evidence type="ECO:0000256" key="9">
    <source>
        <dbReference type="SAM" id="SignalP"/>
    </source>
</evidence>
<dbReference type="RefSeq" id="WP_089839547.1">
    <property type="nucleotide sequence ID" value="NZ_FOZL01000001.1"/>
</dbReference>
<evidence type="ECO:0000256" key="6">
    <source>
        <dbReference type="ARBA" id="ARBA00023136"/>
    </source>
</evidence>
<dbReference type="EMBL" id="FOZL01000001">
    <property type="protein sequence ID" value="SFS15044.1"/>
    <property type="molecule type" value="Genomic_DNA"/>
</dbReference>
<dbReference type="GO" id="GO:0015288">
    <property type="term" value="F:porin activity"/>
    <property type="evidence" value="ECO:0007669"/>
    <property type="project" value="TreeGrafter"/>
</dbReference>
<dbReference type="SUPFAM" id="SSF56954">
    <property type="entry name" value="Outer membrane efflux proteins (OEP)"/>
    <property type="match status" value="1"/>
</dbReference>
<evidence type="ECO:0000256" key="2">
    <source>
        <dbReference type="ARBA" id="ARBA00007613"/>
    </source>
</evidence>
<evidence type="ECO:0000256" key="5">
    <source>
        <dbReference type="ARBA" id="ARBA00022692"/>
    </source>
</evidence>
<keyword evidence="8" id="KW-0175">Coiled coil</keyword>
<accession>A0A1I6MH68</accession>
<protein>
    <submittedName>
        <fullName evidence="10">Outer membrane protein TolC</fullName>
    </submittedName>
</protein>
<dbReference type="AlphaFoldDB" id="A0A1I6MH68"/>
<keyword evidence="5" id="KW-0812">Transmembrane</keyword>
<feature type="chain" id="PRO_5011567593" evidence="9">
    <location>
        <begin position="30"/>
        <end position="484"/>
    </location>
</feature>
<keyword evidence="7" id="KW-0998">Cell outer membrane</keyword>
<gene>
    <name evidence="10" type="ORF">SAMN05421771_2639</name>
</gene>
<dbReference type="STRING" id="474950.SAMN05421771_2639"/>
<evidence type="ECO:0000256" key="7">
    <source>
        <dbReference type="ARBA" id="ARBA00023237"/>
    </source>
</evidence>
<comment type="subcellular location">
    <subcellularLocation>
        <location evidence="1">Cell outer membrane</location>
    </subcellularLocation>
</comment>
<comment type="similarity">
    <text evidence="2">Belongs to the outer membrane factor (OMF) (TC 1.B.17) family.</text>
</comment>
<evidence type="ECO:0000256" key="3">
    <source>
        <dbReference type="ARBA" id="ARBA00022448"/>
    </source>
</evidence>
<proteinExistence type="inferred from homology"/>